<dbReference type="AlphaFoldDB" id="A0A438GJM4"/>
<dbReference type="Gene3D" id="1.10.340.70">
    <property type="match status" value="1"/>
</dbReference>
<dbReference type="InterPro" id="IPR001584">
    <property type="entry name" value="Integrase_cat-core"/>
</dbReference>
<dbReference type="PANTHER" id="PTHR47266">
    <property type="entry name" value="ENDONUCLEASE-RELATED"/>
    <property type="match status" value="1"/>
</dbReference>
<dbReference type="InterPro" id="IPR041588">
    <property type="entry name" value="Integrase_H2C2"/>
</dbReference>
<evidence type="ECO:0000313" key="4">
    <source>
        <dbReference type="Proteomes" id="UP000288805"/>
    </source>
</evidence>
<sequence length="634" mass="71665">MRNPLTQGKGLEAVKIVKGLTGISSFLGSGVDKKKLRFERSPERGLGHLVRESGSRPGVKFRALARAREVPSGSELIDGALNTATSGHALGPVVGPSAVSEALPSGVPSYKSPHNAAAYGTSGRLSMVILALSLTSVAAGVDLSSVGEFDLQIRDKKGVENVVADHLSKKAPWYAHIANYLVTGEVPREWKAQYRKHFFAKIHAYYWEEPFLFKYCADQIIRKCVPEGEQQGILNHCHENACGGHFASQKTAMKVLQSGFTWPSLFKDSHIMCRSCDRCQRLGKLTKRNQMPMNPILIVDLFDVWGIDFMGPFPMSFGNSYILVGVDYVSKWVEAIPCKHNVHRVVLKFLKENIFSRFGVPKAIISDGGTHFCNKPFEALLAKYGVKHKLATPYHPQTSGQVELANREIKNILMKVVITSRKDWSIKLHDSLWAYRTAYKTILGMSPYRLVYGKACHLPMEVEYKAWWVIKRLNMDLIRAGAKRCLDLNEMEELRNDAYINSKVAKQRMKKWHDQLISNKELRKRQRVLLYDSRLHIFPGKLKSRRNCKKIERSCSELMPFPAHQSHHKAPPFVDQPMPHQEPPTGEAAEPSFPQHHSMSLRRIGSSRWGCNYGDACFPNRCEKFPWDCIQVIT</sequence>
<evidence type="ECO:0000313" key="3">
    <source>
        <dbReference type="EMBL" id="RVW72429.1"/>
    </source>
</evidence>
<dbReference type="Proteomes" id="UP000288805">
    <property type="component" value="Unassembled WGS sequence"/>
</dbReference>
<evidence type="ECO:0000259" key="2">
    <source>
        <dbReference type="PROSITE" id="PS50994"/>
    </source>
</evidence>
<feature type="domain" description="Integrase catalytic" evidence="2">
    <location>
        <begin position="291"/>
        <end position="455"/>
    </location>
</feature>
<feature type="region of interest" description="Disordered" evidence="1">
    <location>
        <begin position="564"/>
        <end position="599"/>
    </location>
</feature>
<organism evidence="3 4">
    <name type="scientific">Vitis vinifera</name>
    <name type="common">Grape</name>
    <dbReference type="NCBI Taxonomy" id="29760"/>
    <lineage>
        <taxon>Eukaryota</taxon>
        <taxon>Viridiplantae</taxon>
        <taxon>Streptophyta</taxon>
        <taxon>Embryophyta</taxon>
        <taxon>Tracheophyta</taxon>
        <taxon>Spermatophyta</taxon>
        <taxon>Magnoliopsida</taxon>
        <taxon>eudicotyledons</taxon>
        <taxon>Gunneridae</taxon>
        <taxon>Pentapetalae</taxon>
        <taxon>rosids</taxon>
        <taxon>Vitales</taxon>
        <taxon>Vitaceae</taxon>
        <taxon>Viteae</taxon>
        <taxon>Vitis</taxon>
    </lineage>
</organism>
<accession>A0A438GJM4</accession>
<reference evidence="3 4" key="1">
    <citation type="journal article" date="2018" name="PLoS Genet.">
        <title>Population sequencing reveals clonal diversity and ancestral inbreeding in the grapevine cultivar Chardonnay.</title>
        <authorList>
            <person name="Roach M.J."/>
            <person name="Johnson D.L."/>
            <person name="Bohlmann J."/>
            <person name="van Vuuren H.J."/>
            <person name="Jones S.J."/>
            <person name="Pretorius I.S."/>
            <person name="Schmidt S.A."/>
            <person name="Borneman A.R."/>
        </authorList>
    </citation>
    <scope>NUCLEOTIDE SEQUENCE [LARGE SCALE GENOMIC DNA]</scope>
    <source>
        <strain evidence="4">cv. Chardonnay</strain>
        <tissue evidence="3">Leaf</tissue>
    </source>
</reference>
<proteinExistence type="predicted"/>
<dbReference type="InterPro" id="IPR012337">
    <property type="entry name" value="RNaseH-like_sf"/>
</dbReference>
<dbReference type="GO" id="GO:0003676">
    <property type="term" value="F:nucleic acid binding"/>
    <property type="evidence" value="ECO:0007669"/>
    <property type="project" value="InterPro"/>
</dbReference>
<name>A0A438GJM4_VITVI</name>
<dbReference type="PROSITE" id="PS50994">
    <property type="entry name" value="INTEGRASE"/>
    <property type="match status" value="1"/>
</dbReference>
<dbReference type="InterPro" id="IPR052160">
    <property type="entry name" value="Gypsy_RT_Integrase-like"/>
</dbReference>
<comment type="caution">
    <text evidence="3">The sequence shown here is derived from an EMBL/GenBank/DDBJ whole genome shotgun (WGS) entry which is preliminary data.</text>
</comment>
<protein>
    <submittedName>
        <fullName evidence="3">Pro-Pol polyprotein</fullName>
    </submittedName>
</protein>
<evidence type="ECO:0000256" key="1">
    <source>
        <dbReference type="SAM" id="MobiDB-lite"/>
    </source>
</evidence>
<dbReference type="EMBL" id="QGNW01000415">
    <property type="protein sequence ID" value="RVW72429.1"/>
    <property type="molecule type" value="Genomic_DNA"/>
</dbReference>
<dbReference type="GO" id="GO:0015074">
    <property type="term" value="P:DNA integration"/>
    <property type="evidence" value="ECO:0007669"/>
    <property type="project" value="InterPro"/>
</dbReference>
<dbReference type="Pfam" id="PF00665">
    <property type="entry name" value="rve"/>
    <property type="match status" value="1"/>
</dbReference>
<gene>
    <name evidence="3" type="primary">pol_29</name>
    <name evidence="3" type="ORF">CK203_053601</name>
</gene>
<dbReference type="InterPro" id="IPR036397">
    <property type="entry name" value="RNaseH_sf"/>
</dbReference>
<dbReference type="Pfam" id="PF17921">
    <property type="entry name" value="Integrase_H2C2"/>
    <property type="match status" value="1"/>
</dbReference>
<dbReference type="SUPFAM" id="SSF53098">
    <property type="entry name" value="Ribonuclease H-like"/>
    <property type="match status" value="1"/>
</dbReference>
<dbReference type="Gene3D" id="3.30.420.10">
    <property type="entry name" value="Ribonuclease H-like superfamily/Ribonuclease H"/>
    <property type="match status" value="1"/>
</dbReference>